<proteinExistence type="predicted"/>
<keyword evidence="3" id="KW-1185">Reference proteome</keyword>
<dbReference type="CDD" id="cd00170">
    <property type="entry name" value="SEC14"/>
    <property type="match status" value="1"/>
</dbReference>
<dbReference type="Proteomes" id="UP000094527">
    <property type="component" value="Unassembled WGS sequence"/>
</dbReference>
<dbReference type="OrthoDB" id="1434354at2759"/>
<feature type="domain" description="CRAL-TRIO" evidence="1">
    <location>
        <begin position="68"/>
        <end position="202"/>
    </location>
</feature>
<dbReference type="InterPro" id="IPR036865">
    <property type="entry name" value="CRAL-TRIO_dom_sf"/>
</dbReference>
<dbReference type="Gene3D" id="3.40.525.10">
    <property type="entry name" value="CRAL-TRIO lipid binding domain"/>
    <property type="match status" value="1"/>
</dbReference>
<evidence type="ECO:0000313" key="2">
    <source>
        <dbReference type="EMBL" id="ODM90692.1"/>
    </source>
</evidence>
<organism evidence="2 3">
    <name type="scientific">Orchesella cincta</name>
    <name type="common">Springtail</name>
    <name type="synonym">Podura cincta</name>
    <dbReference type="NCBI Taxonomy" id="48709"/>
    <lineage>
        <taxon>Eukaryota</taxon>
        <taxon>Metazoa</taxon>
        <taxon>Ecdysozoa</taxon>
        <taxon>Arthropoda</taxon>
        <taxon>Hexapoda</taxon>
        <taxon>Collembola</taxon>
        <taxon>Entomobryomorpha</taxon>
        <taxon>Entomobryoidea</taxon>
        <taxon>Orchesellidae</taxon>
        <taxon>Orchesellinae</taxon>
        <taxon>Orchesella</taxon>
    </lineage>
</organism>
<dbReference type="SUPFAM" id="SSF46938">
    <property type="entry name" value="CRAL/TRIO N-terminal domain"/>
    <property type="match status" value="1"/>
</dbReference>
<dbReference type="InterPro" id="IPR011074">
    <property type="entry name" value="CRAL/TRIO_N_dom"/>
</dbReference>
<dbReference type="GO" id="GO:0005737">
    <property type="term" value="C:cytoplasm"/>
    <property type="evidence" value="ECO:0007669"/>
    <property type="project" value="TreeGrafter"/>
</dbReference>
<evidence type="ECO:0000259" key="1">
    <source>
        <dbReference type="PROSITE" id="PS50191"/>
    </source>
</evidence>
<dbReference type="PROSITE" id="PS50191">
    <property type="entry name" value="CRAL_TRIO"/>
    <property type="match status" value="1"/>
</dbReference>
<dbReference type="PANTHER" id="PTHR23324:SF83">
    <property type="entry name" value="SEC14-LIKE PROTEIN 2"/>
    <property type="match status" value="1"/>
</dbReference>
<dbReference type="EMBL" id="LJIJ01001847">
    <property type="protein sequence ID" value="ODM90692.1"/>
    <property type="molecule type" value="Genomic_DNA"/>
</dbReference>
<dbReference type="SUPFAM" id="SSF52087">
    <property type="entry name" value="CRAL/TRIO domain"/>
    <property type="match status" value="1"/>
</dbReference>
<dbReference type="InterPro" id="IPR036273">
    <property type="entry name" value="CRAL/TRIO_N_dom_sf"/>
</dbReference>
<accession>A0A1D2MCQ1</accession>
<dbReference type="SMART" id="SM01100">
    <property type="entry name" value="CRAL_TRIO_N"/>
    <property type="match status" value="1"/>
</dbReference>
<evidence type="ECO:0000313" key="3">
    <source>
        <dbReference type="Proteomes" id="UP000094527"/>
    </source>
</evidence>
<dbReference type="Pfam" id="PF00650">
    <property type="entry name" value="CRAL_TRIO"/>
    <property type="match status" value="1"/>
</dbReference>
<protein>
    <submittedName>
        <fullName evidence="2">SEC14-like protein 2</fullName>
    </submittedName>
</protein>
<dbReference type="InterPro" id="IPR051064">
    <property type="entry name" value="SEC14/CRAL-TRIO_domain"/>
</dbReference>
<dbReference type="STRING" id="48709.A0A1D2MCQ1"/>
<reference evidence="2 3" key="1">
    <citation type="journal article" date="2016" name="Genome Biol. Evol.">
        <title>Gene Family Evolution Reflects Adaptation to Soil Environmental Stressors in the Genome of the Collembolan Orchesella cincta.</title>
        <authorList>
            <person name="Faddeeva-Vakhrusheva A."/>
            <person name="Derks M.F."/>
            <person name="Anvar S.Y."/>
            <person name="Agamennone V."/>
            <person name="Suring W."/>
            <person name="Smit S."/>
            <person name="van Straalen N.M."/>
            <person name="Roelofs D."/>
        </authorList>
    </citation>
    <scope>NUCLEOTIDE SEQUENCE [LARGE SCALE GENOMIC DNA]</scope>
    <source>
        <tissue evidence="2">Mixed pool</tissue>
    </source>
</reference>
<comment type="caution">
    <text evidence="2">The sequence shown here is derived from an EMBL/GenBank/DDBJ whole genome shotgun (WGS) entry which is preliminary data.</text>
</comment>
<name>A0A1D2MCQ1_ORCCI</name>
<dbReference type="PANTHER" id="PTHR23324">
    <property type="entry name" value="SEC14 RELATED PROTEIN"/>
    <property type="match status" value="1"/>
</dbReference>
<dbReference type="AlphaFoldDB" id="A0A1D2MCQ1"/>
<sequence length="226" mass="26173">MTLSEKNTLDKFRAQVMPLLKDSYMKHDTYLIRWLRARNFDINSAEAMLRQNLKWRRENAIDSMRTEDWSDIASDFHVTIDTYDKTGRPIGVIDIYDWDIRRAVIQGKGARMLRYLTSRVENITGQVYERQEQLGMTVTQIVVMGSAAGFNVIQHACPGCLPLWIQFALMIENYYPEILDELIVIDAPPAIQIVLEAIKPFITRFQIVDVNSRLKLKMLNSSFAPI</sequence>
<dbReference type="InterPro" id="IPR001251">
    <property type="entry name" value="CRAL-TRIO_dom"/>
</dbReference>
<gene>
    <name evidence="2" type="ORF">Ocin01_15989</name>
</gene>